<protein>
    <recommendedName>
        <fullName evidence="3">F-box domain-containing protein</fullName>
    </recommendedName>
</protein>
<evidence type="ECO:0000313" key="1">
    <source>
        <dbReference type="EMBL" id="KAG2108061.1"/>
    </source>
</evidence>
<keyword evidence="2" id="KW-1185">Reference proteome</keyword>
<dbReference type="GeneID" id="64699699"/>
<comment type="caution">
    <text evidence="1">The sequence shown here is derived from an EMBL/GenBank/DDBJ whole genome shotgun (WGS) entry which is preliminary data.</text>
</comment>
<gene>
    <name evidence="1" type="ORF">F5147DRAFT_696536</name>
</gene>
<evidence type="ECO:0008006" key="3">
    <source>
        <dbReference type="Google" id="ProtNLM"/>
    </source>
</evidence>
<dbReference type="OrthoDB" id="3041441at2759"/>
<organism evidence="1 2">
    <name type="scientific">Suillus discolor</name>
    <dbReference type="NCBI Taxonomy" id="1912936"/>
    <lineage>
        <taxon>Eukaryota</taxon>
        <taxon>Fungi</taxon>
        <taxon>Dikarya</taxon>
        <taxon>Basidiomycota</taxon>
        <taxon>Agaricomycotina</taxon>
        <taxon>Agaricomycetes</taxon>
        <taxon>Agaricomycetidae</taxon>
        <taxon>Boletales</taxon>
        <taxon>Suillineae</taxon>
        <taxon>Suillaceae</taxon>
        <taxon>Suillus</taxon>
    </lineage>
</organism>
<dbReference type="RefSeq" id="XP_041292659.1">
    <property type="nucleotide sequence ID" value="XM_041437440.1"/>
</dbReference>
<accession>A0A9P7F819</accession>
<reference evidence="1" key="1">
    <citation type="journal article" date="2020" name="New Phytol.">
        <title>Comparative genomics reveals dynamic genome evolution in host specialist ectomycorrhizal fungi.</title>
        <authorList>
            <person name="Lofgren L.A."/>
            <person name="Nguyen N.H."/>
            <person name="Vilgalys R."/>
            <person name="Ruytinx J."/>
            <person name="Liao H.L."/>
            <person name="Branco S."/>
            <person name="Kuo A."/>
            <person name="LaButti K."/>
            <person name="Lipzen A."/>
            <person name="Andreopoulos W."/>
            <person name="Pangilinan J."/>
            <person name="Riley R."/>
            <person name="Hundley H."/>
            <person name="Na H."/>
            <person name="Barry K."/>
            <person name="Grigoriev I.V."/>
            <person name="Stajich J.E."/>
            <person name="Kennedy P.G."/>
        </authorList>
    </citation>
    <scope>NUCLEOTIDE SEQUENCE</scope>
    <source>
        <strain evidence="1">FC423</strain>
    </source>
</reference>
<dbReference type="EMBL" id="JABBWM010000029">
    <property type="protein sequence ID" value="KAG2108061.1"/>
    <property type="molecule type" value="Genomic_DNA"/>
</dbReference>
<evidence type="ECO:0000313" key="2">
    <source>
        <dbReference type="Proteomes" id="UP000823399"/>
    </source>
</evidence>
<sequence>PVMHQALLVPEVLLEIFAYVNTIPYTQITSTQKLLAALARTCKIFHEPAMDLLWI</sequence>
<feature type="non-terminal residue" evidence="1">
    <location>
        <position position="1"/>
    </location>
</feature>
<feature type="non-terminal residue" evidence="1">
    <location>
        <position position="55"/>
    </location>
</feature>
<proteinExistence type="predicted"/>
<name>A0A9P7F819_9AGAM</name>
<dbReference type="Proteomes" id="UP000823399">
    <property type="component" value="Unassembled WGS sequence"/>
</dbReference>
<dbReference type="AlphaFoldDB" id="A0A9P7F819"/>